<evidence type="ECO:0000313" key="1">
    <source>
        <dbReference type="EMBL" id="MBS9525655.1"/>
    </source>
</evidence>
<keyword evidence="2" id="KW-1185">Reference proteome</keyword>
<comment type="caution">
    <text evidence="1">The sequence shown here is derived from an EMBL/GenBank/DDBJ whole genome shotgun (WGS) entry which is preliminary data.</text>
</comment>
<organism evidence="1 2">
    <name type="scientific">Litoribacter ruber</name>
    <dbReference type="NCBI Taxonomy" id="702568"/>
    <lineage>
        <taxon>Bacteria</taxon>
        <taxon>Pseudomonadati</taxon>
        <taxon>Bacteroidota</taxon>
        <taxon>Cytophagia</taxon>
        <taxon>Cytophagales</taxon>
        <taxon>Cyclobacteriaceae</taxon>
        <taxon>Litoribacter</taxon>
    </lineage>
</organism>
<evidence type="ECO:0000313" key="2">
    <source>
        <dbReference type="Proteomes" id="UP001319104"/>
    </source>
</evidence>
<proteinExistence type="predicted"/>
<dbReference type="AlphaFoldDB" id="A0AAP2CKK4"/>
<dbReference type="RefSeq" id="WP_213946514.1">
    <property type="nucleotide sequence ID" value="NZ_JAHCMY010000016.1"/>
</dbReference>
<gene>
    <name evidence="1" type="ORF">KI659_16675</name>
</gene>
<sequence>MKSIKQFLDGVLWLLVGDRPLTGLKVDSESRYTYVPDPKPKPMSREQQEAILLCKAIGIILKEEGEKNRLKVEVRISPMGEEPPDKT</sequence>
<dbReference type="EMBL" id="JAHCMY010000016">
    <property type="protein sequence ID" value="MBS9525655.1"/>
    <property type="molecule type" value="Genomic_DNA"/>
</dbReference>
<dbReference type="Proteomes" id="UP001319104">
    <property type="component" value="Unassembled WGS sequence"/>
</dbReference>
<accession>A0AAP2CKK4</accession>
<name>A0AAP2CKK4_9BACT</name>
<protein>
    <submittedName>
        <fullName evidence="1">Uncharacterized protein</fullName>
    </submittedName>
</protein>
<reference evidence="1 2" key="1">
    <citation type="submission" date="2021-05" db="EMBL/GenBank/DDBJ databases">
        <authorList>
            <person name="Zhang Z.D."/>
            <person name="Osman G."/>
        </authorList>
    </citation>
    <scope>NUCLEOTIDE SEQUENCE [LARGE SCALE GENOMIC DNA]</scope>
    <source>
        <strain evidence="1 2">KCTC 32217</strain>
    </source>
</reference>